<dbReference type="RefSeq" id="WP_338272574.1">
    <property type="nucleotide sequence ID" value="NZ_AP027266.1"/>
</dbReference>
<evidence type="ECO:0000256" key="1">
    <source>
        <dbReference type="ARBA" id="ARBA00006096"/>
    </source>
</evidence>
<dbReference type="EMBL" id="AP027266">
    <property type="protein sequence ID" value="BDW86596.1"/>
    <property type="molecule type" value="Genomic_DNA"/>
</dbReference>
<dbReference type="PANTHER" id="PTHR30023:SF0">
    <property type="entry name" value="PENICILLIN-SENSITIVE CARBOXYPEPTIDASE A"/>
    <property type="match status" value="1"/>
</dbReference>
<keyword evidence="5" id="KW-1185">Reference proteome</keyword>
<keyword evidence="4" id="KW-0645">Protease</keyword>
<dbReference type="Gene3D" id="3.50.80.20">
    <property type="entry name" value="D-Ala-D-Ala carboxypeptidase C, peptidase S13"/>
    <property type="match status" value="1"/>
</dbReference>
<dbReference type="InterPro" id="IPR000667">
    <property type="entry name" value="Peptidase_S13"/>
</dbReference>
<dbReference type="GO" id="GO:0004185">
    <property type="term" value="F:serine-type carboxypeptidase activity"/>
    <property type="evidence" value="ECO:0007669"/>
    <property type="project" value="InterPro"/>
</dbReference>
<sequence>MPSRRAFLTGVAGFAAAPAFGAAPSTSLRPVIRPEGFFRRAVTSGATLIEQARLGGRVGYAVADAATGRMLEVVNPLVALPPASVAKAVTCAYALDRLGPGYRFRTRIVADGTLADGRLDGDLWLVGSGDPLLDTDTLAAMASDLRGLGLHEVRGRLILAEGALPQVFQIDPDQPQHVGYNPAISGLNLNFNRVHFEWARQAGEYRVTMDARSETIRPPVQIARMRIEDRAAPLYTYAQVEGRDHWTVARAALGNEGARWLPVRRPGAYVAEVFQTLARSNGLTFRSVELADAPPPTATILVEHVSEPLEDILRGMMRWSTNLTAEVVGLLATQAGGTRPADLRASAAAMSDWMRDRLGARQADFVDHSGLGDQSRVRAQDMVAALVAAGPNGLLRGLMRDIPMLDAQGNRRANPPAEVVAKTGTLNFVSSLAGYVRTNTGRDLAFAIFCGDVERRAALSVEERENPPGGRDYSGRARRLQQQLLDRWAIVHG</sequence>
<dbReference type="KEGG" id="rmai:MACH21_27730"/>
<evidence type="ECO:0000313" key="5">
    <source>
        <dbReference type="Proteomes" id="UP001337723"/>
    </source>
</evidence>
<keyword evidence="3" id="KW-0732">Signal</keyword>
<name>A0AA48KNX5_9RHOB</name>
<feature type="chain" id="PRO_5047315947" evidence="3">
    <location>
        <begin position="22"/>
        <end position="493"/>
    </location>
</feature>
<dbReference type="PRINTS" id="PR00922">
    <property type="entry name" value="DADACBPTASE3"/>
</dbReference>
<dbReference type="Pfam" id="PF02113">
    <property type="entry name" value="Peptidase_S13"/>
    <property type="match status" value="1"/>
</dbReference>
<dbReference type="InterPro" id="IPR006311">
    <property type="entry name" value="TAT_signal"/>
</dbReference>
<accession>A0AA48KNX5</accession>
<evidence type="ECO:0000256" key="3">
    <source>
        <dbReference type="SAM" id="SignalP"/>
    </source>
</evidence>
<protein>
    <submittedName>
        <fullName evidence="4">D-alanyl-D-alanine carboxypeptidase</fullName>
    </submittedName>
</protein>
<keyword evidence="2" id="KW-0378">Hydrolase</keyword>
<organism evidence="4 5">
    <name type="scientific">Roseicyclus marinus</name>
    <dbReference type="NCBI Taxonomy" id="2161673"/>
    <lineage>
        <taxon>Bacteria</taxon>
        <taxon>Pseudomonadati</taxon>
        <taxon>Pseudomonadota</taxon>
        <taxon>Alphaproteobacteria</taxon>
        <taxon>Rhodobacterales</taxon>
        <taxon>Roseobacteraceae</taxon>
        <taxon>Roseicyclus</taxon>
    </lineage>
</organism>
<dbReference type="PANTHER" id="PTHR30023">
    <property type="entry name" value="D-ALANYL-D-ALANINE CARBOXYPEPTIDASE"/>
    <property type="match status" value="1"/>
</dbReference>
<dbReference type="GO" id="GO:0006508">
    <property type="term" value="P:proteolysis"/>
    <property type="evidence" value="ECO:0007669"/>
    <property type="project" value="InterPro"/>
</dbReference>
<dbReference type="PROSITE" id="PS51318">
    <property type="entry name" value="TAT"/>
    <property type="match status" value="1"/>
</dbReference>
<keyword evidence="4" id="KW-0121">Carboxypeptidase</keyword>
<dbReference type="SUPFAM" id="SSF56601">
    <property type="entry name" value="beta-lactamase/transpeptidase-like"/>
    <property type="match status" value="1"/>
</dbReference>
<gene>
    <name evidence="4" type="ORF">MACH21_27730</name>
</gene>
<dbReference type="GO" id="GO:0000270">
    <property type="term" value="P:peptidoglycan metabolic process"/>
    <property type="evidence" value="ECO:0007669"/>
    <property type="project" value="TreeGrafter"/>
</dbReference>
<evidence type="ECO:0000313" key="4">
    <source>
        <dbReference type="EMBL" id="BDW86596.1"/>
    </source>
</evidence>
<dbReference type="AlphaFoldDB" id="A0AA48KNX5"/>
<evidence type="ECO:0000256" key="2">
    <source>
        <dbReference type="ARBA" id="ARBA00022801"/>
    </source>
</evidence>
<dbReference type="Proteomes" id="UP001337723">
    <property type="component" value="Chromosome"/>
</dbReference>
<dbReference type="InterPro" id="IPR012338">
    <property type="entry name" value="Beta-lactam/transpept-like"/>
</dbReference>
<dbReference type="Gene3D" id="3.40.710.10">
    <property type="entry name" value="DD-peptidase/beta-lactamase superfamily"/>
    <property type="match status" value="2"/>
</dbReference>
<comment type="similarity">
    <text evidence="1">Belongs to the peptidase S13 family.</text>
</comment>
<reference evidence="4 5" key="1">
    <citation type="submission" date="2023-01" db="EMBL/GenBank/DDBJ databases">
        <title>Complete genome sequence of Roseicyclus marinus strain Dej080120_10.</title>
        <authorList>
            <person name="Ueki S."/>
            <person name="Maruyama F."/>
        </authorList>
    </citation>
    <scope>NUCLEOTIDE SEQUENCE [LARGE SCALE GENOMIC DNA]</scope>
    <source>
        <strain evidence="4 5">Dej080120_10</strain>
    </source>
</reference>
<dbReference type="NCBIfam" id="TIGR00666">
    <property type="entry name" value="PBP4"/>
    <property type="match status" value="1"/>
</dbReference>
<feature type="signal peptide" evidence="3">
    <location>
        <begin position="1"/>
        <end position="21"/>
    </location>
</feature>
<proteinExistence type="inferred from homology"/>